<gene>
    <name evidence="1" type="ORF">AVEN_176841_1</name>
</gene>
<accession>A0A4Y2WT25</accession>
<dbReference type="EMBL" id="BGPR01065101">
    <property type="protein sequence ID" value="GBO39936.1"/>
    <property type="molecule type" value="Genomic_DNA"/>
</dbReference>
<proteinExistence type="predicted"/>
<protein>
    <submittedName>
        <fullName evidence="1">Uncharacterized protein</fullName>
    </submittedName>
</protein>
<comment type="caution">
    <text evidence="1">The sequence shown here is derived from an EMBL/GenBank/DDBJ whole genome shotgun (WGS) entry which is preliminary data.</text>
</comment>
<dbReference type="Proteomes" id="UP000499080">
    <property type="component" value="Unassembled WGS sequence"/>
</dbReference>
<feature type="non-terminal residue" evidence="1">
    <location>
        <position position="59"/>
    </location>
</feature>
<dbReference type="AlphaFoldDB" id="A0A4Y2WT25"/>
<evidence type="ECO:0000313" key="2">
    <source>
        <dbReference type="Proteomes" id="UP000499080"/>
    </source>
</evidence>
<name>A0A4Y2WT25_ARAVE</name>
<sequence length="59" mass="7090">MKAESQSEEEDRGYLNVEMMRKSLKESNEKLFSTYERCAQRSFNELPCFMDDKNAEYHD</sequence>
<evidence type="ECO:0000313" key="1">
    <source>
        <dbReference type="EMBL" id="GBO39936.1"/>
    </source>
</evidence>
<organism evidence="1 2">
    <name type="scientific">Araneus ventricosus</name>
    <name type="common">Orbweaver spider</name>
    <name type="synonym">Epeira ventricosa</name>
    <dbReference type="NCBI Taxonomy" id="182803"/>
    <lineage>
        <taxon>Eukaryota</taxon>
        <taxon>Metazoa</taxon>
        <taxon>Ecdysozoa</taxon>
        <taxon>Arthropoda</taxon>
        <taxon>Chelicerata</taxon>
        <taxon>Arachnida</taxon>
        <taxon>Araneae</taxon>
        <taxon>Araneomorphae</taxon>
        <taxon>Entelegynae</taxon>
        <taxon>Araneoidea</taxon>
        <taxon>Araneidae</taxon>
        <taxon>Araneus</taxon>
    </lineage>
</organism>
<keyword evidence="2" id="KW-1185">Reference proteome</keyword>
<reference evidence="1 2" key="1">
    <citation type="journal article" date="2019" name="Sci. Rep.">
        <title>Orb-weaving spider Araneus ventricosus genome elucidates the spidroin gene catalogue.</title>
        <authorList>
            <person name="Kono N."/>
            <person name="Nakamura H."/>
            <person name="Ohtoshi R."/>
            <person name="Moran D.A.P."/>
            <person name="Shinohara A."/>
            <person name="Yoshida Y."/>
            <person name="Fujiwara M."/>
            <person name="Mori M."/>
            <person name="Tomita M."/>
            <person name="Arakawa K."/>
        </authorList>
    </citation>
    <scope>NUCLEOTIDE SEQUENCE [LARGE SCALE GENOMIC DNA]</scope>
</reference>